<organism evidence="2 3">
    <name type="scientific">Gracilibacillus xinjiangensis</name>
    <dbReference type="NCBI Taxonomy" id="1193282"/>
    <lineage>
        <taxon>Bacteria</taxon>
        <taxon>Bacillati</taxon>
        <taxon>Bacillota</taxon>
        <taxon>Bacilli</taxon>
        <taxon>Bacillales</taxon>
        <taxon>Bacillaceae</taxon>
        <taxon>Gracilibacillus</taxon>
    </lineage>
</organism>
<reference evidence="3" key="1">
    <citation type="journal article" date="2019" name="Int. J. Syst. Evol. Microbiol.">
        <title>The Global Catalogue of Microorganisms (GCM) 10K type strain sequencing project: providing services to taxonomists for standard genome sequencing and annotation.</title>
        <authorList>
            <consortium name="The Broad Institute Genomics Platform"/>
            <consortium name="The Broad Institute Genome Sequencing Center for Infectious Disease"/>
            <person name="Wu L."/>
            <person name="Ma J."/>
        </authorList>
    </citation>
    <scope>NUCLEOTIDE SEQUENCE [LARGE SCALE GENOMIC DNA]</scope>
    <source>
        <strain evidence="3">CCUG 37865</strain>
    </source>
</reference>
<gene>
    <name evidence="2" type="ORF">ACFOY7_13470</name>
</gene>
<keyword evidence="1" id="KW-0732">Signal</keyword>
<evidence type="ECO:0000313" key="3">
    <source>
        <dbReference type="Proteomes" id="UP001595882"/>
    </source>
</evidence>
<proteinExistence type="predicted"/>
<dbReference type="Proteomes" id="UP001595882">
    <property type="component" value="Unassembled WGS sequence"/>
</dbReference>
<protein>
    <submittedName>
        <fullName evidence="2">Uncharacterized protein</fullName>
    </submittedName>
</protein>
<accession>A0ABV8WYK3</accession>
<feature type="chain" id="PRO_5047028370" evidence="1">
    <location>
        <begin position="21"/>
        <end position="62"/>
    </location>
</feature>
<comment type="caution">
    <text evidence="2">The sequence shown here is derived from an EMBL/GenBank/DDBJ whole genome shotgun (WGS) entry which is preliminary data.</text>
</comment>
<name>A0ABV8WYK3_9BACI</name>
<evidence type="ECO:0000256" key="1">
    <source>
        <dbReference type="SAM" id="SignalP"/>
    </source>
</evidence>
<dbReference type="EMBL" id="JBHSDT010000008">
    <property type="protein sequence ID" value="MFC4404078.1"/>
    <property type="molecule type" value="Genomic_DNA"/>
</dbReference>
<evidence type="ECO:0000313" key="2">
    <source>
        <dbReference type="EMBL" id="MFC4404078.1"/>
    </source>
</evidence>
<dbReference type="RefSeq" id="WP_390252617.1">
    <property type="nucleotide sequence ID" value="NZ_JBHSDT010000008.1"/>
</dbReference>
<keyword evidence="3" id="KW-1185">Reference proteome</keyword>
<sequence length="62" mass="7173">MYRKISVLLLFLLLCLAACSLRDSKTFTFSEVSENWAANLEVTQTNDNYETQNFVLEYKGVM</sequence>
<feature type="signal peptide" evidence="1">
    <location>
        <begin position="1"/>
        <end position="20"/>
    </location>
</feature>